<evidence type="ECO:0000256" key="10">
    <source>
        <dbReference type="ARBA" id="ARBA00023242"/>
    </source>
</evidence>
<feature type="compositionally biased region" description="Basic and acidic residues" evidence="12">
    <location>
        <begin position="693"/>
        <end position="705"/>
    </location>
</feature>
<evidence type="ECO:0000256" key="6">
    <source>
        <dbReference type="ARBA" id="ARBA00022741"/>
    </source>
</evidence>
<keyword evidence="5" id="KW-0158">Chromosome</keyword>
<feature type="domain" description="Rad50/SbcC-type AAA" evidence="13">
    <location>
        <begin position="52"/>
        <end position="295"/>
    </location>
</feature>
<dbReference type="Proteomes" id="UP001152622">
    <property type="component" value="Chromosome 11"/>
</dbReference>
<reference evidence="14" key="1">
    <citation type="journal article" date="2023" name="Science">
        <title>Genome structures resolve the early diversification of teleost fishes.</title>
        <authorList>
            <person name="Parey E."/>
            <person name="Louis A."/>
            <person name="Montfort J."/>
            <person name="Bouchez O."/>
            <person name="Roques C."/>
            <person name="Iampietro C."/>
            <person name="Lluch J."/>
            <person name="Castinel A."/>
            <person name="Donnadieu C."/>
            <person name="Desvignes T."/>
            <person name="Floi Bucao C."/>
            <person name="Jouanno E."/>
            <person name="Wen M."/>
            <person name="Mejri S."/>
            <person name="Dirks R."/>
            <person name="Jansen H."/>
            <person name="Henkel C."/>
            <person name="Chen W.J."/>
            <person name="Zahm M."/>
            <person name="Cabau C."/>
            <person name="Klopp C."/>
            <person name="Thompson A.W."/>
            <person name="Robinson-Rechavi M."/>
            <person name="Braasch I."/>
            <person name="Lecointre G."/>
            <person name="Bobe J."/>
            <person name="Postlethwait J.H."/>
            <person name="Berthelot C."/>
            <person name="Roest Crollius H."/>
            <person name="Guiguen Y."/>
        </authorList>
    </citation>
    <scope>NUCLEOTIDE SEQUENCE</scope>
    <source>
        <strain evidence="14">WJC10195</strain>
    </source>
</reference>
<evidence type="ECO:0000256" key="5">
    <source>
        <dbReference type="ARBA" id="ARBA00022454"/>
    </source>
</evidence>
<feature type="coiled-coil region" evidence="11">
    <location>
        <begin position="272"/>
        <end position="299"/>
    </location>
</feature>
<evidence type="ECO:0000256" key="8">
    <source>
        <dbReference type="ARBA" id="ARBA00022895"/>
    </source>
</evidence>
<keyword evidence="6" id="KW-0547">Nucleotide-binding</keyword>
<evidence type="ECO:0000256" key="11">
    <source>
        <dbReference type="SAM" id="Coils"/>
    </source>
</evidence>
<dbReference type="GO" id="GO:0000724">
    <property type="term" value="P:double-strand break repair via homologous recombination"/>
    <property type="evidence" value="ECO:0007669"/>
    <property type="project" value="TreeGrafter"/>
</dbReference>
<evidence type="ECO:0000313" key="14">
    <source>
        <dbReference type="EMBL" id="KAJ8347147.1"/>
    </source>
</evidence>
<sequence length="716" mass="82728">MAALGKRKRPRALFNNSQTQNSRPNSSSNTQDDTHTAGDSNGEGFVEGSIVRITMQNFLSYNHSEVIPGPNLNMIVGPNGTGKSSIVCAICLGLAGKTAVLGRGDKVGLYVKRGCTKGFVEIELYRTGANLVIKREIHVENNQSVWTVNGRHASQKAAEEEVKALHIQVGNLCQFLPQEKVGEFAKMSKIELLEATEKSIGPPEMYEFHCKLKTFRTKEKEMENVCKNSASFLEKVTQRQERNKQDVERFYEKKRHLDMIKMLECKRPWVEYETARQELVVVKAERDKQKEKLKDLKELQGPTLRRIQAIDNQLRPIDNRMKEKSVAIKEASQRCKHKQDQLDLKNKEIEEIQHTVKLKETEEADRQKRIGNTRRMIEDLQAELRSVGAQEDVAPQIDAVNAELRRAQEERAQTDGELSDLRRDKDTQNGELMILKNKLRGLQDMMKRKEDALRGRFRDTYNALLWLRNNRQRFQGNVHEPMMLVINVKDARHAKYVESHLPQNDLRAFVFQRPEDMEVFMTEVRDHQRLRVNAVIAPPQSCAERPASRPIQSLQHYGFFSYLRELFDAPEEVMSYLCHQYRVNDIPVGTEKTKAMIETVIRESNLRILYTAEEKYTIKKSSYSNKTISSNSALRPSQFLSMTMDTEEKQLLEEKLQSAVQSLEAINVKMQALKDRVVQLDRRDHELRAQKKQLLEQKGKKRQLEQKISTKQGQVR</sequence>
<dbReference type="GO" id="GO:0005634">
    <property type="term" value="C:nucleus"/>
    <property type="evidence" value="ECO:0007669"/>
    <property type="project" value="UniProtKB-SubCell"/>
</dbReference>
<keyword evidence="9 11" id="KW-0175">Coiled coil</keyword>
<evidence type="ECO:0000256" key="7">
    <source>
        <dbReference type="ARBA" id="ARBA00022840"/>
    </source>
</evidence>
<dbReference type="FunFam" id="3.40.50.300:FF:000793">
    <property type="entry name" value="Structural maintenance of chromosomes protein 5"/>
    <property type="match status" value="1"/>
</dbReference>
<organism evidence="14 15">
    <name type="scientific">Synaphobranchus kaupii</name>
    <name type="common">Kaup's arrowtooth eel</name>
    <dbReference type="NCBI Taxonomy" id="118154"/>
    <lineage>
        <taxon>Eukaryota</taxon>
        <taxon>Metazoa</taxon>
        <taxon>Chordata</taxon>
        <taxon>Craniata</taxon>
        <taxon>Vertebrata</taxon>
        <taxon>Euteleostomi</taxon>
        <taxon>Actinopterygii</taxon>
        <taxon>Neopterygii</taxon>
        <taxon>Teleostei</taxon>
        <taxon>Anguilliformes</taxon>
        <taxon>Synaphobranchidae</taxon>
        <taxon>Synaphobranchus</taxon>
    </lineage>
</organism>
<dbReference type="PANTHER" id="PTHR45916">
    <property type="entry name" value="STRUCTURAL MAINTENANCE OF CHROMOSOMES PROTEIN 5"/>
    <property type="match status" value="1"/>
</dbReference>
<dbReference type="InterPro" id="IPR027417">
    <property type="entry name" value="P-loop_NTPase"/>
</dbReference>
<dbReference type="InterPro" id="IPR038729">
    <property type="entry name" value="Rad50/SbcC_AAA"/>
</dbReference>
<feature type="region of interest" description="Disordered" evidence="12">
    <location>
        <begin position="1"/>
        <end position="43"/>
    </location>
</feature>
<dbReference type="OrthoDB" id="10254973at2759"/>
<evidence type="ECO:0000259" key="13">
    <source>
        <dbReference type="Pfam" id="PF13476"/>
    </source>
</evidence>
<keyword evidence="8" id="KW-0779">Telomere</keyword>
<evidence type="ECO:0000256" key="1">
    <source>
        <dbReference type="ARBA" id="ARBA00004123"/>
    </source>
</evidence>
<dbReference type="GO" id="GO:0030915">
    <property type="term" value="C:Smc5-Smc6 complex"/>
    <property type="evidence" value="ECO:0007669"/>
    <property type="project" value="TreeGrafter"/>
</dbReference>
<protein>
    <recommendedName>
        <fullName evidence="4">Structural maintenance of chromosomes protein 5</fullName>
    </recommendedName>
</protein>
<evidence type="ECO:0000256" key="12">
    <source>
        <dbReference type="SAM" id="MobiDB-lite"/>
    </source>
</evidence>
<dbReference type="GO" id="GO:0005524">
    <property type="term" value="F:ATP binding"/>
    <property type="evidence" value="ECO:0007669"/>
    <property type="project" value="UniProtKB-KW"/>
</dbReference>
<dbReference type="Gene3D" id="1.10.287.1490">
    <property type="match status" value="1"/>
</dbReference>
<comment type="similarity">
    <text evidence="3">Belongs to the SMC family. SMC5 subfamily.</text>
</comment>
<comment type="subcellular location">
    <subcellularLocation>
        <location evidence="2">Chromosome</location>
        <location evidence="2">Telomere</location>
    </subcellularLocation>
    <subcellularLocation>
        <location evidence="1">Nucleus</location>
    </subcellularLocation>
</comment>
<evidence type="ECO:0000256" key="9">
    <source>
        <dbReference type="ARBA" id="ARBA00023054"/>
    </source>
</evidence>
<evidence type="ECO:0000313" key="15">
    <source>
        <dbReference type="Proteomes" id="UP001152622"/>
    </source>
</evidence>
<name>A0A9Q1EXX2_SYNKA</name>
<dbReference type="AlphaFoldDB" id="A0A9Q1EXX2"/>
<dbReference type="EMBL" id="JAINUF010000011">
    <property type="protein sequence ID" value="KAJ8347147.1"/>
    <property type="molecule type" value="Genomic_DNA"/>
</dbReference>
<dbReference type="GO" id="GO:0016887">
    <property type="term" value="F:ATP hydrolysis activity"/>
    <property type="evidence" value="ECO:0007669"/>
    <property type="project" value="InterPro"/>
</dbReference>
<comment type="caution">
    <text evidence="14">The sequence shown here is derived from an EMBL/GenBank/DDBJ whole genome shotgun (WGS) entry which is preliminary data.</text>
</comment>
<feature type="region of interest" description="Disordered" evidence="12">
    <location>
        <begin position="693"/>
        <end position="716"/>
    </location>
</feature>
<gene>
    <name evidence="14" type="ORF">SKAU_G00285480</name>
</gene>
<evidence type="ECO:0000256" key="3">
    <source>
        <dbReference type="ARBA" id="ARBA00010171"/>
    </source>
</evidence>
<dbReference type="PANTHER" id="PTHR45916:SF1">
    <property type="entry name" value="STRUCTURAL MAINTENANCE OF CHROMOSOMES PROTEIN 5"/>
    <property type="match status" value="1"/>
</dbReference>
<feature type="coiled-coil region" evidence="11">
    <location>
        <begin position="328"/>
        <end position="362"/>
    </location>
</feature>
<keyword evidence="10" id="KW-0539">Nucleus</keyword>
<dbReference type="SUPFAM" id="SSF52540">
    <property type="entry name" value="P-loop containing nucleoside triphosphate hydrolases"/>
    <property type="match status" value="1"/>
</dbReference>
<evidence type="ECO:0000256" key="2">
    <source>
        <dbReference type="ARBA" id="ARBA00004574"/>
    </source>
</evidence>
<feature type="coiled-coil region" evidence="11">
    <location>
        <begin position="397"/>
        <end position="452"/>
    </location>
</feature>
<feature type="compositionally biased region" description="Polar residues" evidence="12">
    <location>
        <begin position="14"/>
        <end position="31"/>
    </location>
</feature>
<evidence type="ECO:0000256" key="4">
    <source>
        <dbReference type="ARBA" id="ARBA00018687"/>
    </source>
</evidence>
<dbReference type="Gene3D" id="3.40.50.300">
    <property type="entry name" value="P-loop containing nucleotide triphosphate hydrolases"/>
    <property type="match status" value="1"/>
</dbReference>
<feature type="compositionally biased region" description="Basic residues" evidence="12">
    <location>
        <begin position="1"/>
        <end position="11"/>
    </location>
</feature>
<accession>A0A9Q1EXX2</accession>
<dbReference type="GO" id="GO:0003697">
    <property type="term" value="F:single-stranded DNA binding"/>
    <property type="evidence" value="ECO:0007669"/>
    <property type="project" value="TreeGrafter"/>
</dbReference>
<dbReference type="GO" id="GO:0000781">
    <property type="term" value="C:chromosome, telomeric region"/>
    <property type="evidence" value="ECO:0007669"/>
    <property type="project" value="UniProtKB-SubCell"/>
</dbReference>
<keyword evidence="15" id="KW-1185">Reference proteome</keyword>
<keyword evidence="7" id="KW-0067">ATP-binding</keyword>
<proteinExistence type="inferred from homology"/>
<dbReference type="Pfam" id="PF13476">
    <property type="entry name" value="AAA_23"/>
    <property type="match status" value="1"/>
</dbReference>